<dbReference type="PANTHER" id="PTHR46796">
    <property type="entry name" value="HTH-TYPE TRANSCRIPTIONAL ACTIVATOR RHAS-RELATED"/>
    <property type="match status" value="1"/>
</dbReference>
<evidence type="ECO:0000259" key="5">
    <source>
        <dbReference type="PROSITE" id="PS01124"/>
    </source>
</evidence>
<dbReference type="GO" id="GO:0003700">
    <property type="term" value="F:DNA-binding transcription factor activity"/>
    <property type="evidence" value="ECO:0007669"/>
    <property type="project" value="InterPro"/>
</dbReference>
<dbReference type="InterPro" id="IPR050204">
    <property type="entry name" value="AraC_XylS_family_regulators"/>
</dbReference>
<dbReference type="InterPro" id="IPR009057">
    <property type="entry name" value="Homeodomain-like_sf"/>
</dbReference>
<evidence type="ECO:0000256" key="1">
    <source>
        <dbReference type="ARBA" id="ARBA00023015"/>
    </source>
</evidence>
<evidence type="ECO:0000313" key="7">
    <source>
        <dbReference type="Proteomes" id="UP000321234"/>
    </source>
</evidence>
<dbReference type="Pfam" id="PF12833">
    <property type="entry name" value="HTH_18"/>
    <property type="match status" value="1"/>
</dbReference>
<keyword evidence="7" id="KW-1185">Reference proteome</keyword>
<sequence>MPVDATVLHDVLASLEVQLRAVRRSTLPADGLLPLVPGATSVGYVVSGGITADATGVASCTVDAVTGLASATPDTSFAELHAGDAFLAQGHGQGHGRGPAVLAAPAGAQLVVADIAMDWPAGVQELPAFAWVSGFSDVEPAAAALAANLGPSEDDDGGAGVRPGDSTICRMMVTTVVLSLVRAWAQVGCAPEGWPRQATGDPHLARAAAAVLSDPARDWTVDQLAAVAALSRSAFAEKFRAAYGRTPLAFVTEVRMRRAMRLLEGGAPVFEAARSLGYSSEDGFSRAFRRFTGAPPSQWRARQRVEAALTGSEPDELDVRFDSPNSTVPTSRRTSAMA</sequence>
<evidence type="ECO:0000313" key="6">
    <source>
        <dbReference type="EMBL" id="TXR55749.1"/>
    </source>
</evidence>
<dbReference type="PRINTS" id="PR00032">
    <property type="entry name" value="HTHARAC"/>
</dbReference>
<dbReference type="OrthoDB" id="9801123at2"/>
<comment type="caution">
    <text evidence="6">The sequence shown here is derived from an EMBL/GenBank/DDBJ whole genome shotgun (WGS) entry which is preliminary data.</text>
</comment>
<evidence type="ECO:0000256" key="2">
    <source>
        <dbReference type="ARBA" id="ARBA00023125"/>
    </source>
</evidence>
<dbReference type="InterPro" id="IPR018062">
    <property type="entry name" value="HTH_AraC-typ_CS"/>
</dbReference>
<evidence type="ECO:0000256" key="4">
    <source>
        <dbReference type="SAM" id="MobiDB-lite"/>
    </source>
</evidence>
<dbReference type="PANTHER" id="PTHR46796:SF7">
    <property type="entry name" value="ARAC FAMILY TRANSCRIPTIONAL REGULATOR"/>
    <property type="match status" value="1"/>
</dbReference>
<name>A0A5C8ZEN3_9ACTN</name>
<dbReference type="RefSeq" id="WP_147926805.1">
    <property type="nucleotide sequence ID" value="NZ_VKAC01000007.1"/>
</dbReference>
<accession>A0A5C8ZEN3</accession>
<keyword evidence="1" id="KW-0805">Transcription regulation</keyword>
<dbReference type="GO" id="GO:0043565">
    <property type="term" value="F:sequence-specific DNA binding"/>
    <property type="evidence" value="ECO:0007669"/>
    <property type="project" value="InterPro"/>
</dbReference>
<dbReference type="PROSITE" id="PS01124">
    <property type="entry name" value="HTH_ARAC_FAMILY_2"/>
    <property type="match status" value="1"/>
</dbReference>
<dbReference type="Proteomes" id="UP000321234">
    <property type="component" value="Unassembled WGS sequence"/>
</dbReference>
<proteinExistence type="predicted"/>
<dbReference type="Gene3D" id="1.10.10.60">
    <property type="entry name" value="Homeodomain-like"/>
    <property type="match status" value="2"/>
</dbReference>
<protein>
    <submittedName>
        <fullName evidence="6">Helix-turn-helix transcriptional regulator</fullName>
    </submittedName>
</protein>
<dbReference type="PROSITE" id="PS00041">
    <property type="entry name" value="HTH_ARAC_FAMILY_1"/>
    <property type="match status" value="1"/>
</dbReference>
<gene>
    <name evidence="6" type="ORF">FMM08_13065</name>
</gene>
<feature type="compositionally biased region" description="Polar residues" evidence="4">
    <location>
        <begin position="323"/>
        <end position="338"/>
    </location>
</feature>
<feature type="region of interest" description="Disordered" evidence="4">
    <location>
        <begin position="312"/>
        <end position="338"/>
    </location>
</feature>
<evidence type="ECO:0000256" key="3">
    <source>
        <dbReference type="ARBA" id="ARBA00023163"/>
    </source>
</evidence>
<organism evidence="6 7">
    <name type="scientific">Quadrisphaera setariae</name>
    <dbReference type="NCBI Taxonomy" id="2593304"/>
    <lineage>
        <taxon>Bacteria</taxon>
        <taxon>Bacillati</taxon>
        <taxon>Actinomycetota</taxon>
        <taxon>Actinomycetes</taxon>
        <taxon>Kineosporiales</taxon>
        <taxon>Kineosporiaceae</taxon>
        <taxon>Quadrisphaera</taxon>
    </lineage>
</organism>
<dbReference type="AlphaFoldDB" id="A0A5C8ZEN3"/>
<dbReference type="EMBL" id="VKAC01000007">
    <property type="protein sequence ID" value="TXR55749.1"/>
    <property type="molecule type" value="Genomic_DNA"/>
</dbReference>
<keyword evidence="2" id="KW-0238">DNA-binding</keyword>
<feature type="domain" description="HTH araC/xylS-type" evidence="5">
    <location>
        <begin position="205"/>
        <end position="302"/>
    </location>
</feature>
<dbReference type="InterPro" id="IPR020449">
    <property type="entry name" value="Tscrpt_reg_AraC-type_HTH"/>
</dbReference>
<dbReference type="SUPFAM" id="SSF46689">
    <property type="entry name" value="Homeodomain-like"/>
    <property type="match status" value="2"/>
</dbReference>
<dbReference type="InterPro" id="IPR018060">
    <property type="entry name" value="HTH_AraC"/>
</dbReference>
<dbReference type="SMART" id="SM00342">
    <property type="entry name" value="HTH_ARAC"/>
    <property type="match status" value="1"/>
</dbReference>
<reference evidence="6 7" key="1">
    <citation type="submission" date="2019-07" db="EMBL/GenBank/DDBJ databases">
        <title>Quadrisphaera sp. strain DD2A genome sequencing and assembly.</title>
        <authorList>
            <person name="Kim I."/>
        </authorList>
    </citation>
    <scope>NUCLEOTIDE SEQUENCE [LARGE SCALE GENOMIC DNA]</scope>
    <source>
        <strain evidence="6 7">DD2A</strain>
    </source>
</reference>
<keyword evidence="3" id="KW-0804">Transcription</keyword>